<dbReference type="CDD" id="cd20303">
    <property type="entry name" value="cupin_ChrR_1"/>
    <property type="match status" value="1"/>
</dbReference>
<name>A0A437QQM1_9PROT</name>
<proteinExistence type="predicted"/>
<feature type="domain" description="ChrR-like cupin" evidence="1">
    <location>
        <begin position="10"/>
        <end position="111"/>
    </location>
</feature>
<evidence type="ECO:0000313" key="2">
    <source>
        <dbReference type="EMBL" id="RVU36810.1"/>
    </source>
</evidence>
<dbReference type="RefSeq" id="WP_127766286.1">
    <property type="nucleotide sequence ID" value="NZ_SADE01000002.1"/>
</dbReference>
<keyword evidence="3" id="KW-1185">Reference proteome</keyword>
<dbReference type="OrthoDB" id="9801227at2"/>
<gene>
    <name evidence="2" type="ORF">EOI86_16735</name>
</gene>
<comment type="caution">
    <text evidence="2">The sequence shown here is derived from an EMBL/GenBank/DDBJ whole genome shotgun (WGS) entry which is preliminary data.</text>
</comment>
<dbReference type="EMBL" id="SADE01000002">
    <property type="protein sequence ID" value="RVU36810.1"/>
    <property type="molecule type" value="Genomic_DNA"/>
</dbReference>
<evidence type="ECO:0000259" key="1">
    <source>
        <dbReference type="Pfam" id="PF12973"/>
    </source>
</evidence>
<dbReference type="InterPro" id="IPR014710">
    <property type="entry name" value="RmlC-like_jellyroll"/>
</dbReference>
<protein>
    <submittedName>
        <fullName evidence="2">Cupin</fullName>
    </submittedName>
</protein>
<dbReference type="SUPFAM" id="SSF51182">
    <property type="entry name" value="RmlC-like cupins"/>
    <property type="match status" value="2"/>
</dbReference>
<dbReference type="Proteomes" id="UP000287447">
    <property type="component" value="Unassembled WGS sequence"/>
</dbReference>
<dbReference type="AlphaFoldDB" id="A0A437QQM1"/>
<dbReference type="InterPro" id="IPR025979">
    <property type="entry name" value="ChrR-like_cupin_dom"/>
</dbReference>
<accession>A0A437QQM1</accession>
<organism evidence="2 3">
    <name type="scientific">Hwanghaeella grinnelliae</name>
    <dbReference type="NCBI Taxonomy" id="2500179"/>
    <lineage>
        <taxon>Bacteria</taxon>
        <taxon>Pseudomonadati</taxon>
        <taxon>Pseudomonadota</taxon>
        <taxon>Alphaproteobacteria</taxon>
        <taxon>Rhodospirillales</taxon>
        <taxon>Rhodospirillaceae</taxon>
        <taxon>Hwanghaeella</taxon>
    </lineage>
</organism>
<evidence type="ECO:0000313" key="3">
    <source>
        <dbReference type="Proteomes" id="UP000287447"/>
    </source>
</evidence>
<dbReference type="Gene3D" id="2.60.120.10">
    <property type="entry name" value="Jelly Rolls"/>
    <property type="match status" value="1"/>
</dbReference>
<dbReference type="InterPro" id="IPR011051">
    <property type="entry name" value="RmlC_Cupin_sf"/>
</dbReference>
<reference evidence="3" key="1">
    <citation type="submission" date="2019-01" db="EMBL/GenBank/DDBJ databases">
        <title>Gri0909 isolated from a small marine red alga.</title>
        <authorList>
            <person name="Kim J."/>
            <person name="Jeong S.E."/>
            <person name="Jeon C.O."/>
        </authorList>
    </citation>
    <scope>NUCLEOTIDE SEQUENCE [LARGE SCALE GENOMIC DNA]</scope>
    <source>
        <strain evidence="3">Gri0909</strain>
    </source>
</reference>
<dbReference type="Pfam" id="PF12973">
    <property type="entry name" value="Cupin_7"/>
    <property type="match status" value="1"/>
</dbReference>
<sequence length="227" mass="25113">MEVNTNFGERVALRTDDMDWVPSPMQGVDRRMLDRIGDEVARATSIVRYAPNSSFSAHTHAGGEEFLVLDGVFQDDYGDFPVGSYIRNPPTSSHTPRSDEGCTIFVKLWQFDADDRTYIRKQTADEQFLASVGEPGVELLPLYKDAMEDVRMERWAPEASVDRGAPGGLELLVLEGSLTEGSEELPRNTWLRLPRGSDFLAKAGPGGALFWIKTGHLAEDPQPPEAG</sequence>